<protein>
    <submittedName>
        <fullName evidence="4">Uncharacterized protein LOC111108613</fullName>
    </submittedName>
</protein>
<sequence length="815" mass="93433">MINMGRANGKEILRVFLTFVFLTSVINKVSAQFETTGIPTVTANATICPFILLTPSFLETDYGKRAIYTGFVEAKLEPGLKARWQFIRNEMEQDIDINTGKYNGSRLLPNLTLIINNAVFEDEGSYRLQVLIRDGWCSSTEVQLRKVRGILEYGEACNQTRECNERKNLFCSEPNKKCYCDSKNKNTYSYGKECFSQSNLGVTFNKTSSSITTSALEILWNDPSAHADIIKEYQLEIAEFRGTFSVNESVGRANHHVSFGPFVPGHLFVVTITSVLHLNDIGEKAYIRSDHFNLVVEPFPPEALDRSRCNFHPENIHLHWDLPLMNTSFNQFRVTISGNIQYAATNYIDWSHRLEPGNTYKVVIVTISWRSFDYEKHSTPRQEEITTIRTPKVTLPPYPFYPSFFVPYLSNMNVNASVQLRSEFPPILEVKWQKIHGSTAEDINTTSYTRYDGSTVDKKTPRLFIDQVNFDDDYKDGIAYRCLAKNSEGWGTSYNRSIWVIGSLKYDESCSETRECLWKSNMVCLSGKCLCDSRHYQRDSRCYPRSNLEARTQTLESFACGNNAGFKLRWKPPTRDADLVKGYEVKWREQSISYDRRSGSEFVGLDTEFTTPCKYSGKVYLPYGNDDYILSNGQKKNNNLKSPITVYVGDGSVEGFNLVYVGSNGILGLGEQFNSPNILEVNSVKLKDRRILCPFWTHLKSNKNFGTVYYNAYSRVPSADEKDIMFLDLAEVIIKRRFKDFGDFKANWLVKVTWENMTLLGMEKERKVTFQTYLITDGENTFVVYNYVDVNLKGKKNKPISIGYRRKGSLDLQND</sequence>
<dbReference type="AlphaFoldDB" id="A0A8B8BC20"/>
<keyword evidence="3" id="KW-1185">Reference proteome</keyword>
<name>A0A8B8BC20_CRAVI</name>
<reference evidence="3" key="1">
    <citation type="submission" date="2024-06" db="UniProtKB">
        <authorList>
            <consortium name="RefSeq"/>
        </authorList>
    </citation>
    <scope>NUCLEOTIDE SEQUENCE [LARGE SCALE GENOMIC DNA]</scope>
</reference>
<keyword evidence="1" id="KW-0732">Signal</keyword>
<feature type="signal peptide" evidence="1">
    <location>
        <begin position="1"/>
        <end position="31"/>
    </location>
</feature>
<dbReference type="GeneID" id="111108613"/>
<dbReference type="PANTHER" id="PTHR13802:SF59">
    <property type="entry name" value="SUSHI DOMAIN-CONTAINING PROTEIN 2"/>
    <property type="match status" value="1"/>
</dbReference>
<dbReference type="Proteomes" id="UP000694844">
    <property type="component" value="Chromosome 1"/>
</dbReference>
<dbReference type="PANTHER" id="PTHR13802">
    <property type="entry name" value="MUCIN 4-RELATED"/>
    <property type="match status" value="1"/>
</dbReference>
<dbReference type="InterPro" id="IPR003886">
    <property type="entry name" value="NIDO_dom"/>
</dbReference>
<dbReference type="RefSeq" id="XP_022300309.1">
    <property type="nucleotide sequence ID" value="XM_022444601.1"/>
</dbReference>
<dbReference type="Pfam" id="PF06119">
    <property type="entry name" value="NIDO"/>
    <property type="match status" value="1"/>
</dbReference>
<dbReference type="InterPro" id="IPR036116">
    <property type="entry name" value="FN3_sf"/>
</dbReference>
<evidence type="ECO:0000256" key="1">
    <source>
        <dbReference type="SAM" id="SignalP"/>
    </source>
</evidence>
<reference evidence="4" key="2">
    <citation type="submission" date="2025-08" db="UniProtKB">
        <authorList>
            <consortium name="RefSeq"/>
        </authorList>
    </citation>
    <scope>IDENTIFICATION</scope>
    <source>
        <tissue evidence="4">Whole sample</tissue>
    </source>
</reference>
<feature type="chain" id="PRO_5034016614" evidence="1">
    <location>
        <begin position="32"/>
        <end position="815"/>
    </location>
</feature>
<evidence type="ECO:0000313" key="4">
    <source>
        <dbReference type="RefSeq" id="XP_022300309.1"/>
    </source>
</evidence>
<evidence type="ECO:0000313" key="3">
    <source>
        <dbReference type="Proteomes" id="UP000694844"/>
    </source>
</evidence>
<feature type="domain" description="NIDO" evidence="2">
    <location>
        <begin position="659"/>
        <end position="792"/>
    </location>
</feature>
<organism evidence="3 4">
    <name type="scientific">Crassostrea virginica</name>
    <name type="common">Eastern oyster</name>
    <dbReference type="NCBI Taxonomy" id="6565"/>
    <lineage>
        <taxon>Eukaryota</taxon>
        <taxon>Metazoa</taxon>
        <taxon>Spiralia</taxon>
        <taxon>Lophotrochozoa</taxon>
        <taxon>Mollusca</taxon>
        <taxon>Bivalvia</taxon>
        <taxon>Autobranchia</taxon>
        <taxon>Pteriomorphia</taxon>
        <taxon>Ostreida</taxon>
        <taxon>Ostreoidea</taxon>
        <taxon>Ostreidae</taxon>
        <taxon>Crassostrea</taxon>
    </lineage>
</organism>
<proteinExistence type="predicted"/>
<gene>
    <name evidence="4" type="primary">LOC111108613</name>
</gene>
<accession>A0A8B8BC20</accession>
<dbReference type="InterPro" id="IPR051495">
    <property type="entry name" value="Epithelial_Barrier/Signaling"/>
</dbReference>
<dbReference type="SUPFAM" id="SSF49265">
    <property type="entry name" value="Fibronectin type III"/>
    <property type="match status" value="1"/>
</dbReference>
<evidence type="ECO:0000259" key="2">
    <source>
        <dbReference type="Pfam" id="PF06119"/>
    </source>
</evidence>
<dbReference type="KEGG" id="cvn:111108613"/>
<dbReference type="GO" id="GO:0007160">
    <property type="term" value="P:cell-matrix adhesion"/>
    <property type="evidence" value="ECO:0007669"/>
    <property type="project" value="InterPro"/>
</dbReference>